<dbReference type="AlphaFoldDB" id="K0TFJ1"/>
<evidence type="ECO:0000313" key="1">
    <source>
        <dbReference type="EMBL" id="EJK69282.1"/>
    </source>
</evidence>
<reference evidence="1 2" key="1">
    <citation type="journal article" date="2012" name="Genome Biol.">
        <title>Genome and low-iron response of an oceanic diatom adapted to chronic iron limitation.</title>
        <authorList>
            <person name="Lommer M."/>
            <person name="Specht M."/>
            <person name="Roy A.S."/>
            <person name="Kraemer L."/>
            <person name="Andreson R."/>
            <person name="Gutowska M.A."/>
            <person name="Wolf J."/>
            <person name="Bergner S.V."/>
            <person name="Schilhabel M.B."/>
            <person name="Klostermeier U.C."/>
            <person name="Beiko R.G."/>
            <person name="Rosenstiel P."/>
            <person name="Hippler M."/>
            <person name="Laroche J."/>
        </authorList>
    </citation>
    <scope>NUCLEOTIDE SEQUENCE [LARGE SCALE GENOMIC DNA]</scope>
    <source>
        <strain evidence="1 2">CCMP1005</strain>
    </source>
</reference>
<sequence>MASATTPPPSPPGSRRLLGLLLNTPEEATVPAVAVRDASSMSIFCSLVGLIRSLSVCGRGKGGRHGTQDWWSCFRQAGLLVRHRKSVHCLGAGNGLQFSQRGLIEAKIEGD</sequence>
<dbReference type="Proteomes" id="UP000266841">
    <property type="component" value="Unassembled WGS sequence"/>
</dbReference>
<gene>
    <name evidence="1" type="ORF">THAOC_09471</name>
</gene>
<evidence type="ECO:0000313" key="2">
    <source>
        <dbReference type="Proteomes" id="UP000266841"/>
    </source>
</evidence>
<accession>K0TFJ1</accession>
<comment type="caution">
    <text evidence="1">The sequence shown here is derived from an EMBL/GenBank/DDBJ whole genome shotgun (WGS) entry which is preliminary data.</text>
</comment>
<proteinExistence type="predicted"/>
<keyword evidence="2" id="KW-1185">Reference proteome</keyword>
<dbReference type="EMBL" id="AGNL01010277">
    <property type="protein sequence ID" value="EJK69282.1"/>
    <property type="molecule type" value="Genomic_DNA"/>
</dbReference>
<organism evidence="1 2">
    <name type="scientific">Thalassiosira oceanica</name>
    <name type="common">Marine diatom</name>
    <dbReference type="NCBI Taxonomy" id="159749"/>
    <lineage>
        <taxon>Eukaryota</taxon>
        <taxon>Sar</taxon>
        <taxon>Stramenopiles</taxon>
        <taxon>Ochrophyta</taxon>
        <taxon>Bacillariophyta</taxon>
        <taxon>Coscinodiscophyceae</taxon>
        <taxon>Thalassiosirophycidae</taxon>
        <taxon>Thalassiosirales</taxon>
        <taxon>Thalassiosiraceae</taxon>
        <taxon>Thalassiosira</taxon>
    </lineage>
</organism>
<name>K0TFJ1_THAOC</name>
<protein>
    <submittedName>
        <fullName evidence="1">Uncharacterized protein</fullName>
    </submittedName>
</protein>